<dbReference type="GO" id="GO:0005886">
    <property type="term" value="C:plasma membrane"/>
    <property type="evidence" value="ECO:0007669"/>
    <property type="project" value="TreeGrafter"/>
</dbReference>
<dbReference type="OMA" id="WTPAYFK"/>
<dbReference type="Proteomes" id="UP000821656">
    <property type="component" value="Unassembled WGS sequence"/>
</dbReference>
<dbReference type="GO" id="GO:0015360">
    <property type="term" value="F:acetate:proton symporter activity"/>
    <property type="evidence" value="ECO:0007669"/>
    <property type="project" value="TreeGrafter"/>
</dbReference>
<reference evidence="4" key="5">
    <citation type="submission" date="2020-11" db="EMBL/GenBank/DDBJ databases">
        <authorList>
            <person name="Thieme N."/>
            <person name="Liebl W."/>
            <person name="Zverlov V."/>
        </authorList>
    </citation>
    <scope>NUCLEOTIDE SEQUENCE</scope>
    <source>
        <strain evidence="4">NT08</strain>
    </source>
</reference>
<dbReference type="Proteomes" id="UP001194098">
    <property type="component" value="Unassembled WGS sequence"/>
</dbReference>
<reference evidence="2" key="2">
    <citation type="submission" date="2016-02" db="EMBL/GenBank/DDBJ databases">
        <title>Genome sequence of Clostridium beijerinckii strain 59B.</title>
        <authorList>
            <person name="Little G.T."/>
            <person name="Minton N.P."/>
        </authorList>
    </citation>
    <scope>NUCLEOTIDE SEQUENCE</scope>
    <source>
        <strain evidence="2">NCIMB 14988</strain>
    </source>
</reference>
<dbReference type="KEGG" id="cbei:LF65_02802"/>
<evidence type="ECO:0000313" key="5">
    <source>
        <dbReference type="EMBL" id="NRV11624.1"/>
    </source>
</evidence>
<dbReference type="EMBL" id="JABTDW010000001">
    <property type="protein sequence ID" value="NSB14719.1"/>
    <property type="molecule type" value="Genomic_DNA"/>
</dbReference>
<keyword evidence="1" id="KW-0472">Membrane</keyword>
<gene>
    <name evidence="6" type="ORF">BCD95_002978</name>
    <name evidence="5" type="ORF">DFH45_004587</name>
    <name evidence="3" type="ORF">HGI39_23545</name>
    <name evidence="4" type="ORF">IS491_18110</name>
    <name evidence="2" type="ORF">LF65_02802</name>
</gene>
<evidence type="ECO:0000313" key="7">
    <source>
        <dbReference type="Proteomes" id="UP000031866"/>
    </source>
</evidence>
<reference evidence="3" key="3">
    <citation type="submission" date="2020-04" db="EMBL/GenBank/DDBJ databases">
        <authorList>
            <person name="Brown S."/>
        </authorList>
    </citation>
    <scope>NUCLEOTIDE SEQUENCE</scope>
    <source>
        <strain evidence="3">DJ015</strain>
    </source>
</reference>
<dbReference type="AlphaFoldDB" id="A0A0B5QEG6"/>
<keyword evidence="1" id="KW-0812">Transmembrane</keyword>
<feature type="transmembrane region" description="Helical" evidence="1">
    <location>
        <begin position="40"/>
        <end position="61"/>
    </location>
</feature>
<reference evidence="3" key="6">
    <citation type="journal article" date="2022" name="Nat. Biotechnol.">
        <title>Carbon-negative production of acetone and isopropanol by gas fermentation at industrial pilot scale.</title>
        <authorList>
            <person name="Liew F.E."/>
            <person name="Nogle R."/>
            <person name="Abdalla T."/>
            <person name="Rasor B.J."/>
            <person name="Canter C."/>
            <person name="Jensen R.O."/>
            <person name="Wang L."/>
            <person name="Strutz J."/>
            <person name="Chirania P."/>
            <person name="De Tissera S."/>
            <person name="Mueller A.P."/>
            <person name="Ruan Z."/>
            <person name="Gao A."/>
            <person name="Tran L."/>
            <person name="Engle N.L."/>
            <person name="Bromley J.C."/>
            <person name="Daniell J."/>
            <person name="Conrado R."/>
            <person name="Tschaplinski T.J."/>
            <person name="Giannone R.J."/>
            <person name="Hettich R.L."/>
            <person name="Karim A.S."/>
            <person name="Simpson S.D."/>
            <person name="Brown S.D."/>
            <person name="Leang C."/>
            <person name="Jewett M.C."/>
            <person name="Kopke M."/>
        </authorList>
    </citation>
    <scope>NUCLEOTIDE SEQUENCE</scope>
    <source>
        <strain evidence="3">DJ015</strain>
    </source>
</reference>
<feature type="transmembrane region" description="Helical" evidence="1">
    <location>
        <begin position="132"/>
        <end position="154"/>
    </location>
</feature>
<feature type="transmembrane region" description="Helical" evidence="1">
    <location>
        <begin position="108"/>
        <end position="126"/>
    </location>
</feature>
<feature type="transmembrane region" description="Helical" evidence="1">
    <location>
        <begin position="15"/>
        <end position="33"/>
    </location>
</feature>
<evidence type="ECO:0000313" key="6">
    <source>
        <dbReference type="EMBL" id="NSB14719.1"/>
    </source>
</evidence>
<reference evidence="6" key="4">
    <citation type="submission" date="2020-06" db="EMBL/GenBank/DDBJ databases">
        <title>Genomic insights into acetone-butanol-ethanol (ABE) fermentation by sequencing solventogenic clostridia strains.</title>
        <authorList>
            <person name="Brown S."/>
        </authorList>
    </citation>
    <scope>NUCLEOTIDE SEQUENCE</scope>
    <source>
        <strain evidence="6">DJ123</strain>
        <strain evidence="5">DJ126</strain>
    </source>
</reference>
<dbReference type="InterPro" id="IPR047623">
    <property type="entry name" value="SatP"/>
</dbReference>
<dbReference type="OrthoDB" id="9787939at2"/>
<sequence>MNQVNGTKEWSNPSPAGLVALAVASFCFFALLSGRVTSGALPLLGCWLIGGFVVQVVVALIDLKGGNTTGGNTFLFFSAFFMLTGGIEMLIKFNAVTNGISLDTRMDGWAWLVLSISLIMWTPAFLKTPLVLSLIILALDLSSLCISLIDLGVLPKIFSNIPAFGLLIAGILGIYLAAAIIVNTAFGRQIYPSPGPIIK</sequence>
<organism evidence="2 7">
    <name type="scientific">Clostridium beijerinckii</name>
    <name type="common">Clostridium MP</name>
    <dbReference type="NCBI Taxonomy" id="1520"/>
    <lineage>
        <taxon>Bacteria</taxon>
        <taxon>Bacillati</taxon>
        <taxon>Bacillota</taxon>
        <taxon>Clostridia</taxon>
        <taxon>Eubacteriales</taxon>
        <taxon>Clostridiaceae</taxon>
        <taxon>Clostridium</taxon>
    </lineage>
</organism>
<dbReference type="EMBL" id="CP010086">
    <property type="protein sequence ID" value="AJG99375.1"/>
    <property type="molecule type" value="Genomic_DNA"/>
</dbReference>
<dbReference type="STRING" id="1520.LF65_02802"/>
<dbReference type="EMBL" id="JADOEF010000001">
    <property type="protein sequence ID" value="MBF7810537.1"/>
    <property type="molecule type" value="Genomic_DNA"/>
</dbReference>
<keyword evidence="1" id="KW-1133">Transmembrane helix</keyword>
<dbReference type="GO" id="GO:0071422">
    <property type="term" value="P:succinate transmembrane transport"/>
    <property type="evidence" value="ECO:0007669"/>
    <property type="project" value="TreeGrafter"/>
</dbReference>
<dbReference type="PANTHER" id="PTHR30178:SF3">
    <property type="entry name" value="SUCCINATE-ACETATE_PROTON SYMPORTER SATP"/>
    <property type="match status" value="1"/>
</dbReference>
<dbReference type="EMBL" id="JABAGV010000105">
    <property type="protein sequence ID" value="MBC2477613.1"/>
    <property type="molecule type" value="Genomic_DNA"/>
</dbReference>
<evidence type="ECO:0000313" key="3">
    <source>
        <dbReference type="EMBL" id="MBC2477613.1"/>
    </source>
</evidence>
<feature type="transmembrane region" description="Helical" evidence="1">
    <location>
        <begin position="166"/>
        <end position="186"/>
    </location>
</feature>
<dbReference type="Proteomes" id="UP000822184">
    <property type="component" value="Unassembled WGS sequence"/>
</dbReference>
<feature type="transmembrane region" description="Helical" evidence="1">
    <location>
        <begin position="73"/>
        <end position="96"/>
    </location>
</feature>
<dbReference type="RefSeq" id="WP_012058887.1">
    <property type="nucleotide sequence ID" value="NZ_CP010086.2"/>
</dbReference>
<dbReference type="PANTHER" id="PTHR30178">
    <property type="entry name" value="INNER MEMBRANE PROTEIN YAAH"/>
    <property type="match status" value="1"/>
</dbReference>
<evidence type="ECO:0000313" key="4">
    <source>
        <dbReference type="EMBL" id="MBF7810537.1"/>
    </source>
</evidence>
<name>A0A0B5QEG6_CLOBE</name>
<reference evidence="7" key="1">
    <citation type="submission" date="2014-12" db="EMBL/GenBank/DDBJ databases">
        <title>Genome sequence of Clostridium beijerinckii strain 59B.</title>
        <authorList>
            <person name="Little G.T."/>
            <person name="Minton N.P."/>
        </authorList>
    </citation>
    <scope>NUCLEOTIDE SEQUENCE [LARGE SCALE GENOMIC DNA]</scope>
    <source>
        <strain evidence="7">59B</strain>
    </source>
</reference>
<accession>A0A0B5QEG6</accession>
<proteinExistence type="predicted"/>
<protein>
    <submittedName>
        <fullName evidence="2">Uncharacterized protein</fullName>
    </submittedName>
</protein>
<dbReference type="Proteomes" id="UP000631418">
    <property type="component" value="Unassembled WGS sequence"/>
</dbReference>
<evidence type="ECO:0000256" key="1">
    <source>
        <dbReference type="SAM" id="Phobius"/>
    </source>
</evidence>
<dbReference type="Proteomes" id="UP000031866">
    <property type="component" value="Chromosome"/>
</dbReference>
<dbReference type="EMBL" id="JABSXK010000001">
    <property type="protein sequence ID" value="NRV11624.1"/>
    <property type="molecule type" value="Genomic_DNA"/>
</dbReference>
<evidence type="ECO:0000313" key="2">
    <source>
        <dbReference type="EMBL" id="AJG99375.1"/>
    </source>
</evidence>